<accession>A0ABN9VNH8</accession>
<sequence>MAAEGPAGAPRRPPRAARAARRLWLPLSGGAALVGAAAAGAGAACVPGGAPPPRLRTAPARGRGTAAAAAATAVFDGEEVAFGEGVVRLPGPERRASQVIGPAEVRAFDVPCQQPEPVGEEARARILQRYVVGSPQTVQLMGVVGSSKSAKTLRRQLIARRRDDVNVLVFGEPGLCKDRFAYLV</sequence>
<dbReference type="EMBL" id="CAUYUJ010017449">
    <property type="protein sequence ID" value="CAK0874921.1"/>
    <property type="molecule type" value="Genomic_DNA"/>
</dbReference>
<feature type="non-terminal residue" evidence="1">
    <location>
        <position position="184"/>
    </location>
</feature>
<keyword evidence="2" id="KW-1185">Reference proteome</keyword>
<proteinExistence type="predicted"/>
<gene>
    <name evidence="1" type="ORF">PCOR1329_LOCUS59692</name>
</gene>
<dbReference type="Proteomes" id="UP001189429">
    <property type="component" value="Unassembled WGS sequence"/>
</dbReference>
<organism evidence="1 2">
    <name type="scientific">Prorocentrum cordatum</name>
    <dbReference type="NCBI Taxonomy" id="2364126"/>
    <lineage>
        <taxon>Eukaryota</taxon>
        <taxon>Sar</taxon>
        <taxon>Alveolata</taxon>
        <taxon>Dinophyceae</taxon>
        <taxon>Prorocentrales</taxon>
        <taxon>Prorocentraceae</taxon>
        <taxon>Prorocentrum</taxon>
    </lineage>
</organism>
<comment type="caution">
    <text evidence="1">The sequence shown here is derived from an EMBL/GenBank/DDBJ whole genome shotgun (WGS) entry which is preliminary data.</text>
</comment>
<protein>
    <recommendedName>
        <fullName evidence="3">DNA helicase</fullName>
    </recommendedName>
</protein>
<evidence type="ECO:0000313" key="1">
    <source>
        <dbReference type="EMBL" id="CAK0874921.1"/>
    </source>
</evidence>
<evidence type="ECO:0000313" key="2">
    <source>
        <dbReference type="Proteomes" id="UP001189429"/>
    </source>
</evidence>
<evidence type="ECO:0008006" key="3">
    <source>
        <dbReference type="Google" id="ProtNLM"/>
    </source>
</evidence>
<name>A0ABN9VNH8_9DINO</name>
<reference evidence="1" key="1">
    <citation type="submission" date="2023-10" db="EMBL/GenBank/DDBJ databases">
        <authorList>
            <person name="Chen Y."/>
            <person name="Shah S."/>
            <person name="Dougan E. K."/>
            <person name="Thang M."/>
            <person name="Chan C."/>
        </authorList>
    </citation>
    <scope>NUCLEOTIDE SEQUENCE [LARGE SCALE GENOMIC DNA]</scope>
</reference>